<feature type="non-terminal residue" evidence="2">
    <location>
        <position position="1"/>
    </location>
</feature>
<sequence>QHTTYPVLNRMEWLRRNNNNSNLTNQNIKFQFSNEILASLSNLIIPTYLNNEETTSELKASNWSFWSEGTVSIGKIGDSLSSSAKNINTTAITIGADKKNDNGRMSGVALRFGNDDIDFGNVKNSLGIDAVSLTLYGSRLLGEDKFIDSLIGIGSFKTDIVNAVGSTSTEGTRDGKQIFSSFKIRETFKKNELNVTPKIKLDLGFTSLSDYSENGSTNLKFDRQDIGTIITSIGGAVDSSSNLRNGTFKPYFEYDYFADMSPSSEQKISYISDTSSTYTLTNINSSTHNFKSKLGFDFTTHSGWDFTSSYQRTQSKGGGYSDGLYFGANYISRRDIKYAMSLDSNKAFLDYKRN</sequence>
<organism evidence="2">
    <name type="scientific">marine metagenome</name>
    <dbReference type="NCBI Taxonomy" id="408172"/>
    <lineage>
        <taxon>unclassified sequences</taxon>
        <taxon>metagenomes</taxon>
        <taxon>ecological metagenomes</taxon>
    </lineage>
</organism>
<evidence type="ECO:0000313" key="2">
    <source>
        <dbReference type="EMBL" id="SVC02980.1"/>
    </source>
</evidence>
<protein>
    <recommendedName>
        <fullName evidence="1">Autotransporter domain-containing protein</fullName>
    </recommendedName>
</protein>
<accession>A0A382ITH4</accession>
<dbReference type="SUPFAM" id="SSF103515">
    <property type="entry name" value="Autotransporter"/>
    <property type="match status" value="1"/>
</dbReference>
<gene>
    <name evidence="2" type="ORF">METZ01_LOCUS255834</name>
</gene>
<dbReference type="InterPro" id="IPR036709">
    <property type="entry name" value="Autotransporte_beta_dom_sf"/>
</dbReference>
<feature type="domain" description="Autotransporter" evidence="1">
    <location>
        <begin position="58"/>
        <end position="332"/>
    </location>
</feature>
<dbReference type="EMBL" id="UINC01069528">
    <property type="protein sequence ID" value="SVC02980.1"/>
    <property type="molecule type" value="Genomic_DNA"/>
</dbReference>
<reference evidence="2" key="1">
    <citation type="submission" date="2018-05" db="EMBL/GenBank/DDBJ databases">
        <authorList>
            <person name="Lanie J.A."/>
            <person name="Ng W.-L."/>
            <person name="Kazmierczak K.M."/>
            <person name="Andrzejewski T.M."/>
            <person name="Davidsen T.M."/>
            <person name="Wayne K.J."/>
            <person name="Tettelin H."/>
            <person name="Glass J.I."/>
            <person name="Rusch D."/>
            <person name="Podicherti R."/>
            <person name="Tsui H.-C.T."/>
            <person name="Winkler M.E."/>
        </authorList>
    </citation>
    <scope>NUCLEOTIDE SEQUENCE</scope>
</reference>
<feature type="non-terminal residue" evidence="2">
    <location>
        <position position="354"/>
    </location>
</feature>
<dbReference type="InterPro" id="IPR005546">
    <property type="entry name" value="Autotransporte_beta"/>
</dbReference>
<evidence type="ECO:0000259" key="1">
    <source>
        <dbReference type="PROSITE" id="PS51208"/>
    </source>
</evidence>
<dbReference type="AlphaFoldDB" id="A0A382ITH4"/>
<dbReference type="Pfam" id="PF03797">
    <property type="entry name" value="Autotransporter"/>
    <property type="match status" value="1"/>
</dbReference>
<proteinExistence type="predicted"/>
<dbReference type="SMART" id="SM00869">
    <property type="entry name" value="Autotransporter"/>
    <property type="match status" value="1"/>
</dbReference>
<dbReference type="Gene3D" id="2.40.128.130">
    <property type="entry name" value="Autotransporter beta-domain"/>
    <property type="match status" value="1"/>
</dbReference>
<dbReference type="PROSITE" id="PS51208">
    <property type="entry name" value="AUTOTRANSPORTER"/>
    <property type="match status" value="1"/>
</dbReference>
<name>A0A382ITH4_9ZZZZ</name>